<proteinExistence type="predicted"/>
<dbReference type="AlphaFoldDB" id="A0A1T4XMN4"/>
<dbReference type="EMBL" id="FUYE01000004">
    <property type="protein sequence ID" value="SKA90782.1"/>
    <property type="molecule type" value="Genomic_DNA"/>
</dbReference>
<sequence>MTINPLSQQVPFTTKDGSTIRSILDRTNAPVQNQSLAEATVPVGQPTERHYHKLSEEFYFILEGTGTMEIDGAEQTVSPGDAILIPPGAWHQITATQTLRFLCCCAPPYSHEDTYFSDR</sequence>
<dbReference type="InterPro" id="IPR013096">
    <property type="entry name" value="Cupin_2"/>
</dbReference>
<organism evidence="2 3">
    <name type="scientific">Prosthecobacter debontii</name>
    <dbReference type="NCBI Taxonomy" id="48467"/>
    <lineage>
        <taxon>Bacteria</taxon>
        <taxon>Pseudomonadati</taxon>
        <taxon>Verrucomicrobiota</taxon>
        <taxon>Verrucomicrobiia</taxon>
        <taxon>Verrucomicrobiales</taxon>
        <taxon>Verrucomicrobiaceae</taxon>
        <taxon>Prosthecobacter</taxon>
    </lineage>
</organism>
<dbReference type="PANTHER" id="PTHR36114">
    <property type="entry name" value="16.7 KDA PROTEIN IN WHIE LOCUS"/>
    <property type="match status" value="1"/>
</dbReference>
<gene>
    <name evidence="2" type="ORF">SAMN02745166_01747</name>
</gene>
<protein>
    <submittedName>
        <fullName evidence="2">Cupin domain-containing protein</fullName>
    </submittedName>
</protein>
<evidence type="ECO:0000313" key="3">
    <source>
        <dbReference type="Proteomes" id="UP000190774"/>
    </source>
</evidence>
<name>A0A1T4XMN4_9BACT</name>
<dbReference type="Gene3D" id="2.60.120.10">
    <property type="entry name" value="Jelly Rolls"/>
    <property type="match status" value="1"/>
</dbReference>
<keyword evidence="3" id="KW-1185">Reference proteome</keyword>
<dbReference type="InterPro" id="IPR014710">
    <property type="entry name" value="RmlC-like_jellyroll"/>
</dbReference>
<dbReference type="InterPro" id="IPR052044">
    <property type="entry name" value="PKS_Associated_Protein"/>
</dbReference>
<evidence type="ECO:0000313" key="2">
    <source>
        <dbReference type="EMBL" id="SKA90782.1"/>
    </source>
</evidence>
<dbReference type="InterPro" id="IPR011051">
    <property type="entry name" value="RmlC_Cupin_sf"/>
</dbReference>
<dbReference type="CDD" id="cd02214">
    <property type="entry name" value="cupin_MJ1618"/>
    <property type="match status" value="1"/>
</dbReference>
<evidence type="ECO:0000259" key="1">
    <source>
        <dbReference type="Pfam" id="PF07883"/>
    </source>
</evidence>
<accession>A0A1T4XMN4</accession>
<dbReference type="Pfam" id="PF07883">
    <property type="entry name" value="Cupin_2"/>
    <property type="match status" value="1"/>
</dbReference>
<dbReference type="OrthoDB" id="6058at2"/>
<dbReference type="PANTHER" id="PTHR36114:SF4">
    <property type="entry name" value="CUPIN 2 CONSERVED BARREL DOMAIN-CONTAINING PROTEIN"/>
    <property type="match status" value="1"/>
</dbReference>
<dbReference type="RefSeq" id="WP_078812922.1">
    <property type="nucleotide sequence ID" value="NZ_FUYE01000004.1"/>
</dbReference>
<dbReference type="Proteomes" id="UP000190774">
    <property type="component" value="Unassembled WGS sequence"/>
</dbReference>
<feature type="domain" description="Cupin type-2" evidence="1">
    <location>
        <begin position="39"/>
        <end position="103"/>
    </location>
</feature>
<reference evidence="3" key="1">
    <citation type="submission" date="2017-02" db="EMBL/GenBank/DDBJ databases">
        <authorList>
            <person name="Varghese N."/>
            <person name="Submissions S."/>
        </authorList>
    </citation>
    <scope>NUCLEOTIDE SEQUENCE [LARGE SCALE GENOMIC DNA]</scope>
    <source>
        <strain evidence="3">ATCC 700200</strain>
    </source>
</reference>
<dbReference type="STRING" id="48467.SAMN02745166_01747"/>
<dbReference type="SUPFAM" id="SSF51182">
    <property type="entry name" value="RmlC-like cupins"/>
    <property type="match status" value="1"/>
</dbReference>